<protein>
    <submittedName>
        <fullName evidence="2">DUF3100 domain-containing protein</fullName>
    </submittedName>
</protein>
<feature type="transmembrane region" description="Helical" evidence="1">
    <location>
        <begin position="38"/>
        <end position="60"/>
    </location>
</feature>
<feature type="transmembrane region" description="Helical" evidence="1">
    <location>
        <begin position="72"/>
        <end position="90"/>
    </location>
</feature>
<evidence type="ECO:0000313" key="3">
    <source>
        <dbReference type="Proteomes" id="UP000267017"/>
    </source>
</evidence>
<name>A0A3P3U5Y1_9BACL</name>
<feature type="transmembrane region" description="Helical" evidence="1">
    <location>
        <begin position="164"/>
        <end position="182"/>
    </location>
</feature>
<feature type="transmembrane region" description="Helical" evidence="1">
    <location>
        <begin position="227"/>
        <end position="251"/>
    </location>
</feature>
<evidence type="ECO:0000313" key="2">
    <source>
        <dbReference type="EMBL" id="RRJ65685.1"/>
    </source>
</evidence>
<dbReference type="Proteomes" id="UP000267017">
    <property type="component" value="Unassembled WGS sequence"/>
</dbReference>
<feature type="transmembrane region" description="Helical" evidence="1">
    <location>
        <begin position="6"/>
        <end position="26"/>
    </location>
</feature>
<comment type="caution">
    <text evidence="2">The sequence shown here is derived from an EMBL/GenBank/DDBJ whole genome shotgun (WGS) entry which is preliminary data.</text>
</comment>
<evidence type="ECO:0000256" key="1">
    <source>
        <dbReference type="SAM" id="Phobius"/>
    </source>
</evidence>
<keyword evidence="1" id="KW-0812">Transmembrane</keyword>
<organism evidence="2 3">
    <name type="scientific">Paenibacillus oralis</name>
    <dbReference type="NCBI Taxonomy" id="2490856"/>
    <lineage>
        <taxon>Bacteria</taxon>
        <taxon>Bacillati</taxon>
        <taxon>Bacillota</taxon>
        <taxon>Bacilli</taxon>
        <taxon>Bacillales</taxon>
        <taxon>Paenibacillaceae</taxon>
        <taxon>Paenibacillus</taxon>
    </lineage>
</organism>
<dbReference type="EMBL" id="RRCN01000001">
    <property type="protein sequence ID" value="RRJ65685.1"/>
    <property type="molecule type" value="Genomic_DNA"/>
</dbReference>
<keyword evidence="1" id="KW-0472">Membrane</keyword>
<dbReference type="InterPro" id="IPR021450">
    <property type="entry name" value="DUF3100"/>
</dbReference>
<dbReference type="RefSeq" id="WP_128633485.1">
    <property type="nucleotide sequence ID" value="NZ_RRCN01000001.1"/>
</dbReference>
<reference evidence="2 3" key="1">
    <citation type="submission" date="2018-11" db="EMBL/GenBank/DDBJ databases">
        <title>Genome sequencing of Paenibacillus sp. KCOM 3021 (= ChDC PVNT-B20).</title>
        <authorList>
            <person name="Kook J.-K."/>
            <person name="Park S.-N."/>
            <person name="Lim Y.K."/>
        </authorList>
    </citation>
    <scope>NUCLEOTIDE SEQUENCE [LARGE SCALE GENOMIC DNA]</scope>
    <source>
        <strain evidence="2 3">KCOM 3021</strain>
    </source>
</reference>
<keyword evidence="1" id="KW-1133">Transmembrane helix</keyword>
<sequence>MKPKLNFIYLLIFVLLVITVSEWIGIQSIPVGSVRISLLPLVFAILITMILGLAIFRKGFMKKVYSKENVDFAGKYLIFIMLPLMARYGADIAPKIHEIMQVGWVFILQEIGNLGTVLLGLPVAIWIGLRREAIGATLGIGREGELAYISEKYTLDSDEGRGVLSLYIIGTLFGTLFFSIIAPLMSAAGFSIEALAMSSGVGSASMMTGASSALIAGAPERADTITAYASASQLLTSFLGTYTMVFLAVPLQRFMYKLLVRGRAK</sequence>
<feature type="transmembrane region" description="Helical" evidence="1">
    <location>
        <begin position="194"/>
        <end position="215"/>
    </location>
</feature>
<proteinExistence type="predicted"/>
<keyword evidence="3" id="KW-1185">Reference proteome</keyword>
<accession>A0A3P3U5Y1</accession>
<dbReference type="AlphaFoldDB" id="A0A3P3U5Y1"/>
<dbReference type="OrthoDB" id="5451070at2"/>
<feature type="transmembrane region" description="Helical" evidence="1">
    <location>
        <begin position="102"/>
        <end position="129"/>
    </location>
</feature>
<gene>
    <name evidence="2" type="ORF">EHV15_24245</name>
</gene>
<dbReference type="Pfam" id="PF11299">
    <property type="entry name" value="DUF3100"/>
    <property type="match status" value="1"/>
</dbReference>